<dbReference type="PANTHER" id="PTHR14269">
    <property type="entry name" value="CDP-DIACYLGLYCEROL--GLYCEROL-3-PHOSPHATE 3-PHOSPHATIDYLTRANSFERASE-RELATED"/>
    <property type="match status" value="1"/>
</dbReference>
<evidence type="ECO:0000256" key="9">
    <source>
        <dbReference type="ARBA" id="ARBA00023209"/>
    </source>
</evidence>
<dbReference type="RefSeq" id="WP_244385682.1">
    <property type="nucleotide sequence ID" value="NZ_AP025564.1"/>
</dbReference>
<dbReference type="EMBL" id="AP025564">
    <property type="protein sequence ID" value="BDE96343.1"/>
    <property type="molecule type" value="Genomic_DNA"/>
</dbReference>
<feature type="transmembrane region" description="Helical" evidence="12">
    <location>
        <begin position="182"/>
        <end position="205"/>
    </location>
</feature>
<dbReference type="InterPro" id="IPR048254">
    <property type="entry name" value="CDP_ALCOHOL_P_TRANSF_CS"/>
</dbReference>
<comment type="similarity">
    <text evidence="2 11">Belongs to the CDP-alcohol phosphatidyltransferase class-I family.</text>
</comment>
<dbReference type="InterPro" id="IPR004570">
    <property type="entry name" value="Phosphatidylglycerol_P_synth"/>
</dbReference>
<evidence type="ECO:0000256" key="10">
    <source>
        <dbReference type="ARBA" id="ARBA00023264"/>
    </source>
</evidence>
<organism evidence="13 14">
    <name type="scientific">Raoultibacter timonensis</name>
    <dbReference type="NCBI Taxonomy" id="1907662"/>
    <lineage>
        <taxon>Bacteria</taxon>
        <taxon>Bacillati</taxon>
        <taxon>Actinomycetota</taxon>
        <taxon>Coriobacteriia</taxon>
        <taxon>Eggerthellales</taxon>
        <taxon>Eggerthellaceae</taxon>
        <taxon>Raoultibacter</taxon>
    </lineage>
</organism>
<feature type="transmembrane region" description="Helical" evidence="12">
    <location>
        <begin position="109"/>
        <end position="129"/>
    </location>
</feature>
<evidence type="ECO:0000256" key="6">
    <source>
        <dbReference type="ARBA" id="ARBA00022989"/>
    </source>
</evidence>
<evidence type="ECO:0000256" key="4">
    <source>
        <dbReference type="ARBA" id="ARBA00022679"/>
    </source>
</evidence>
<evidence type="ECO:0000256" key="12">
    <source>
        <dbReference type="SAM" id="Phobius"/>
    </source>
</evidence>
<comment type="subcellular location">
    <subcellularLocation>
        <location evidence="1">Membrane</location>
        <topology evidence="1">Multi-pass membrane protein</topology>
    </subcellularLocation>
</comment>
<dbReference type="InterPro" id="IPR050324">
    <property type="entry name" value="CDP-alcohol_PTase-I"/>
</dbReference>
<evidence type="ECO:0000256" key="5">
    <source>
        <dbReference type="ARBA" id="ARBA00022692"/>
    </source>
</evidence>
<dbReference type="PROSITE" id="PS00379">
    <property type="entry name" value="CDP_ALCOHOL_P_TRANSF"/>
    <property type="match status" value="1"/>
</dbReference>
<keyword evidence="14" id="KW-1185">Reference proteome</keyword>
<name>A0ABN6MIK2_9ACTN</name>
<dbReference type="Proteomes" id="UP001320544">
    <property type="component" value="Chromosome"/>
</dbReference>
<evidence type="ECO:0000313" key="13">
    <source>
        <dbReference type="EMBL" id="BDE96343.1"/>
    </source>
</evidence>
<keyword evidence="4 11" id="KW-0808">Transferase</keyword>
<keyword evidence="8 12" id="KW-0472">Membrane</keyword>
<evidence type="ECO:0000256" key="3">
    <source>
        <dbReference type="ARBA" id="ARBA00022516"/>
    </source>
</evidence>
<evidence type="ECO:0000256" key="8">
    <source>
        <dbReference type="ARBA" id="ARBA00023136"/>
    </source>
</evidence>
<reference evidence="13 14" key="1">
    <citation type="submission" date="2022-01" db="EMBL/GenBank/DDBJ databases">
        <title>Novel bile acid biosynthetic pathways are enriched in the microbiome of centenarians.</title>
        <authorList>
            <person name="Sato Y."/>
            <person name="Atarashi K."/>
            <person name="Plichta R.D."/>
            <person name="Arai Y."/>
            <person name="Sasajima S."/>
            <person name="Kearney M.S."/>
            <person name="Suda W."/>
            <person name="Takeshita K."/>
            <person name="Sasaki T."/>
            <person name="Okamoto S."/>
            <person name="Skelly N.A."/>
            <person name="Okamura Y."/>
            <person name="Vlamakis H."/>
            <person name="Li Y."/>
            <person name="Tanoue T."/>
            <person name="Takei H."/>
            <person name="Nittono H."/>
            <person name="Narushima S."/>
            <person name="Irie J."/>
            <person name="Itoh H."/>
            <person name="Moriya K."/>
            <person name="Sugiura Y."/>
            <person name="Suematsu M."/>
            <person name="Moritoki N."/>
            <person name="Shibata S."/>
            <person name="Littman R.D."/>
            <person name="Fischbach A.M."/>
            <person name="Uwamino Y."/>
            <person name="Inoue T."/>
            <person name="Honda A."/>
            <person name="Hattori M."/>
            <person name="Murai T."/>
            <person name="Xavier J.R."/>
            <person name="Hirose N."/>
            <person name="Honda K."/>
        </authorList>
    </citation>
    <scope>NUCLEOTIDE SEQUENCE [LARGE SCALE GENOMIC DNA]</scope>
    <source>
        <strain evidence="13 14">CE91-St30</strain>
    </source>
</reference>
<evidence type="ECO:0000256" key="7">
    <source>
        <dbReference type="ARBA" id="ARBA00023098"/>
    </source>
</evidence>
<evidence type="ECO:0000256" key="2">
    <source>
        <dbReference type="ARBA" id="ARBA00010441"/>
    </source>
</evidence>
<proteinExistence type="inferred from homology"/>
<keyword evidence="3" id="KW-0444">Lipid biosynthesis</keyword>
<keyword evidence="10" id="KW-1208">Phospholipid metabolism</keyword>
<gene>
    <name evidence="13" type="primary">pgsA2</name>
    <name evidence="13" type="ORF">CE91St30_16760</name>
</gene>
<dbReference type="PANTHER" id="PTHR14269:SF62">
    <property type="entry name" value="CDP-DIACYLGLYCEROL--GLYCEROL-3-PHOSPHATE 3-PHOSPHATIDYLTRANSFERASE 1, CHLOROPLASTIC"/>
    <property type="match status" value="1"/>
</dbReference>
<dbReference type="InterPro" id="IPR043130">
    <property type="entry name" value="CDP-OH_PTrfase_TM_dom"/>
</dbReference>
<sequence>MSKATDQRDESATAEEEPVSNRILTVPNVISAIRLCMIPVFLVLLTEGYDVLATFIFALAAGTDWIDGQIARRTHTVSKLGQLLDPAVDRLLMISGVLGLLMVGRLPLWIIAVVLVRDGLLLVGGAFLLSRYRIRVPVIYAGKVATTFLFVGFVGLLLNWPLIGGFGIADAAWLPGFNADPVSWGIWFVYAGLLLALITTVYYVIAACKELKAAQNREAA</sequence>
<feature type="transmembrane region" description="Helical" evidence="12">
    <location>
        <begin position="141"/>
        <end position="162"/>
    </location>
</feature>
<evidence type="ECO:0000256" key="11">
    <source>
        <dbReference type="RuleBase" id="RU003750"/>
    </source>
</evidence>
<dbReference type="Pfam" id="PF01066">
    <property type="entry name" value="CDP-OH_P_transf"/>
    <property type="match status" value="1"/>
</dbReference>
<keyword evidence="9" id="KW-0594">Phospholipid biosynthesis</keyword>
<dbReference type="Gene3D" id="1.20.120.1760">
    <property type="match status" value="1"/>
</dbReference>
<evidence type="ECO:0000256" key="1">
    <source>
        <dbReference type="ARBA" id="ARBA00004141"/>
    </source>
</evidence>
<keyword evidence="6 12" id="KW-1133">Transmembrane helix</keyword>
<feature type="transmembrane region" description="Helical" evidence="12">
    <location>
        <begin position="48"/>
        <end position="66"/>
    </location>
</feature>
<keyword evidence="7" id="KW-0443">Lipid metabolism</keyword>
<protein>
    <submittedName>
        <fullName evidence="13">CDP-diacylglycerol--glycerol-3-phosphate 3-phosphatidyltransferase</fullName>
    </submittedName>
</protein>
<evidence type="ECO:0000313" key="14">
    <source>
        <dbReference type="Proteomes" id="UP001320544"/>
    </source>
</evidence>
<keyword evidence="5 12" id="KW-0812">Transmembrane</keyword>
<dbReference type="PIRSF" id="PIRSF000847">
    <property type="entry name" value="Phos_ph_gly_syn"/>
    <property type="match status" value="1"/>
</dbReference>
<dbReference type="InterPro" id="IPR000462">
    <property type="entry name" value="CDP-OH_P_trans"/>
</dbReference>
<accession>A0ABN6MIK2</accession>